<feature type="transmembrane region" description="Helical" evidence="6">
    <location>
        <begin position="6"/>
        <end position="27"/>
    </location>
</feature>
<evidence type="ECO:0000313" key="8">
    <source>
        <dbReference type="Proteomes" id="UP001595640"/>
    </source>
</evidence>
<evidence type="ECO:0000313" key="7">
    <source>
        <dbReference type="EMBL" id="MFC3290569.1"/>
    </source>
</evidence>
<evidence type="ECO:0000256" key="4">
    <source>
        <dbReference type="ARBA" id="ARBA00022989"/>
    </source>
</evidence>
<sequence length="208" mass="21594">MFDASALITYAAIVAGFSALPGPAVLLTTARSVSSGTRAGVATSLGIAAGDFLHTVLAVLGVSAILMASAVAFTIMKYMGAAYLIYLGLRAILGPTHSFELPAEGRISPRVAFKQGVLCEALNPKLAMFFLAFLPQFVQTETGSVSLQLGVLGLLFVAIGAAVTTVYACAAGNVGAFLRHSPMMAKWQNRIVGSLFCALGVHLALQER</sequence>
<dbReference type="PIRSF" id="PIRSF006324">
    <property type="entry name" value="LeuE"/>
    <property type="match status" value="1"/>
</dbReference>
<organism evidence="7 8">
    <name type="scientific">Modicisalibacter luteus</name>
    <dbReference type="NCBI Taxonomy" id="453962"/>
    <lineage>
        <taxon>Bacteria</taxon>
        <taxon>Pseudomonadati</taxon>
        <taxon>Pseudomonadota</taxon>
        <taxon>Gammaproteobacteria</taxon>
        <taxon>Oceanospirillales</taxon>
        <taxon>Halomonadaceae</taxon>
        <taxon>Modicisalibacter</taxon>
    </lineage>
</organism>
<keyword evidence="5 6" id="KW-0472">Membrane</keyword>
<protein>
    <submittedName>
        <fullName evidence="7">LysE family translocator</fullName>
    </submittedName>
</protein>
<dbReference type="EMBL" id="JBHRUH010000002">
    <property type="protein sequence ID" value="MFC3290569.1"/>
    <property type="molecule type" value="Genomic_DNA"/>
</dbReference>
<dbReference type="Pfam" id="PF01810">
    <property type="entry name" value="LysE"/>
    <property type="match status" value="1"/>
</dbReference>
<keyword evidence="2" id="KW-1003">Cell membrane</keyword>
<gene>
    <name evidence="7" type="ORF">ACFOEI_00610</name>
</gene>
<comment type="caution">
    <text evidence="7">The sequence shown here is derived from an EMBL/GenBank/DDBJ whole genome shotgun (WGS) entry which is preliminary data.</text>
</comment>
<dbReference type="InterPro" id="IPR001123">
    <property type="entry name" value="LeuE-type"/>
</dbReference>
<evidence type="ECO:0000256" key="5">
    <source>
        <dbReference type="ARBA" id="ARBA00023136"/>
    </source>
</evidence>
<feature type="transmembrane region" description="Helical" evidence="6">
    <location>
        <begin position="66"/>
        <end position="89"/>
    </location>
</feature>
<keyword evidence="8" id="KW-1185">Reference proteome</keyword>
<evidence type="ECO:0000256" key="1">
    <source>
        <dbReference type="ARBA" id="ARBA00004651"/>
    </source>
</evidence>
<feature type="transmembrane region" description="Helical" evidence="6">
    <location>
        <begin position="150"/>
        <end position="175"/>
    </location>
</feature>
<evidence type="ECO:0000256" key="3">
    <source>
        <dbReference type="ARBA" id="ARBA00022692"/>
    </source>
</evidence>
<feature type="transmembrane region" description="Helical" evidence="6">
    <location>
        <begin position="39"/>
        <end position="60"/>
    </location>
</feature>
<evidence type="ECO:0000256" key="2">
    <source>
        <dbReference type="ARBA" id="ARBA00022475"/>
    </source>
</evidence>
<comment type="subcellular location">
    <subcellularLocation>
        <location evidence="1">Cell membrane</location>
        <topology evidence="1">Multi-pass membrane protein</topology>
    </subcellularLocation>
</comment>
<dbReference type="Proteomes" id="UP001595640">
    <property type="component" value="Unassembled WGS sequence"/>
</dbReference>
<dbReference type="PANTHER" id="PTHR30086">
    <property type="entry name" value="ARGININE EXPORTER PROTEIN ARGO"/>
    <property type="match status" value="1"/>
</dbReference>
<keyword evidence="3 6" id="KW-0812">Transmembrane</keyword>
<dbReference type="PANTHER" id="PTHR30086:SF20">
    <property type="entry name" value="ARGININE EXPORTER PROTEIN ARGO-RELATED"/>
    <property type="match status" value="1"/>
</dbReference>
<evidence type="ECO:0000256" key="6">
    <source>
        <dbReference type="SAM" id="Phobius"/>
    </source>
</evidence>
<name>A0ABV7LVZ9_9GAMM</name>
<accession>A0ABV7LVZ9</accession>
<keyword evidence="4 6" id="KW-1133">Transmembrane helix</keyword>
<proteinExistence type="predicted"/>
<reference evidence="8" key="1">
    <citation type="journal article" date="2019" name="Int. J. Syst. Evol. Microbiol.">
        <title>The Global Catalogue of Microorganisms (GCM) 10K type strain sequencing project: providing services to taxonomists for standard genome sequencing and annotation.</title>
        <authorList>
            <consortium name="The Broad Institute Genomics Platform"/>
            <consortium name="The Broad Institute Genome Sequencing Center for Infectious Disease"/>
            <person name="Wu L."/>
            <person name="Ma J."/>
        </authorList>
    </citation>
    <scope>NUCLEOTIDE SEQUENCE [LARGE SCALE GENOMIC DNA]</scope>
    <source>
        <strain evidence="8">KCTC 12847</strain>
    </source>
</reference>
<dbReference type="RefSeq" id="WP_019020390.1">
    <property type="nucleotide sequence ID" value="NZ_BMXD01000016.1"/>
</dbReference>